<evidence type="ECO:0000313" key="2">
    <source>
        <dbReference type="Proteomes" id="UP000790377"/>
    </source>
</evidence>
<protein>
    <submittedName>
        <fullName evidence="1">Uncharacterized protein</fullName>
    </submittedName>
</protein>
<sequence>MSVSIPIGSPPATSSTPPSTTSAPPTTSSTPATSSTPQTTSTTTSSTTSTTTASTTASSTTTSSSLLVTSGTNSVGGYTEYTSVVVATPSTSVQPNNDTSKSSSFFSNTGAVAGTFTVVGLVVVALGIALITNAVRRRRAKRFDRDVAEAAAEAAASSRSPFDDYAYSGSGSNGGGGGGGGGGGYAGYSDNSHGTFAQQPMSLAHPNDSYGMSEMSRFDPYSAGAASLAAAGIPRGRTESEGTPGLAGVGAGTLAREPSRRSPYHAFAGPASPPPQMQMQMQMQDNGSGSLRYRRGPGGTNQDILEAAGLGGTGAAAMAANGPYVNRRPSEHSQPSYQNSARRRSQGYGDAYPAQLQPGGYRPDPFRGHTQASADPYGGYANAPYPQRGSPSPGPGLPNPHEIPSPSHSPPATEYIPTSQEHIPASPVAHESEEEFHEAPPGVGRDDDRLSYADDADYGQTSRVLRVANE</sequence>
<organism evidence="1 2">
    <name type="scientific">Hygrophoropsis aurantiaca</name>
    <dbReference type="NCBI Taxonomy" id="72124"/>
    <lineage>
        <taxon>Eukaryota</taxon>
        <taxon>Fungi</taxon>
        <taxon>Dikarya</taxon>
        <taxon>Basidiomycota</taxon>
        <taxon>Agaricomycotina</taxon>
        <taxon>Agaricomycetes</taxon>
        <taxon>Agaricomycetidae</taxon>
        <taxon>Boletales</taxon>
        <taxon>Coniophorineae</taxon>
        <taxon>Hygrophoropsidaceae</taxon>
        <taxon>Hygrophoropsis</taxon>
    </lineage>
</organism>
<comment type="caution">
    <text evidence="1">The sequence shown here is derived from an EMBL/GenBank/DDBJ whole genome shotgun (WGS) entry which is preliminary data.</text>
</comment>
<accession>A0ACB7ZYV9</accession>
<gene>
    <name evidence="1" type="ORF">BJ138DRAFT_700343</name>
</gene>
<proteinExistence type="predicted"/>
<keyword evidence="2" id="KW-1185">Reference proteome</keyword>
<dbReference type="Proteomes" id="UP000790377">
    <property type="component" value="Unassembled WGS sequence"/>
</dbReference>
<evidence type="ECO:0000313" key="1">
    <source>
        <dbReference type="EMBL" id="KAH7905948.1"/>
    </source>
</evidence>
<name>A0ACB7ZYV9_9AGAM</name>
<dbReference type="EMBL" id="MU268095">
    <property type="protein sequence ID" value="KAH7905948.1"/>
    <property type="molecule type" value="Genomic_DNA"/>
</dbReference>
<reference evidence="1" key="1">
    <citation type="journal article" date="2021" name="New Phytol.">
        <title>Evolutionary innovations through gain and loss of genes in the ectomycorrhizal Boletales.</title>
        <authorList>
            <person name="Wu G."/>
            <person name="Miyauchi S."/>
            <person name="Morin E."/>
            <person name="Kuo A."/>
            <person name="Drula E."/>
            <person name="Varga T."/>
            <person name="Kohler A."/>
            <person name="Feng B."/>
            <person name="Cao Y."/>
            <person name="Lipzen A."/>
            <person name="Daum C."/>
            <person name="Hundley H."/>
            <person name="Pangilinan J."/>
            <person name="Johnson J."/>
            <person name="Barry K."/>
            <person name="LaButti K."/>
            <person name="Ng V."/>
            <person name="Ahrendt S."/>
            <person name="Min B."/>
            <person name="Choi I.G."/>
            <person name="Park H."/>
            <person name="Plett J.M."/>
            <person name="Magnuson J."/>
            <person name="Spatafora J.W."/>
            <person name="Nagy L.G."/>
            <person name="Henrissat B."/>
            <person name="Grigoriev I.V."/>
            <person name="Yang Z.L."/>
            <person name="Xu J."/>
            <person name="Martin F.M."/>
        </authorList>
    </citation>
    <scope>NUCLEOTIDE SEQUENCE</scope>
    <source>
        <strain evidence="1">ATCC 28755</strain>
    </source>
</reference>